<keyword evidence="2" id="KW-0812">Transmembrane</keyword>
<evidence type="ECO:0000256" key="1">
    <source>
        <dbReference type="SAM" id="MobiDB-lite"/>
    </source>
</evidence>
<feature type="region of interest" description="Disordered" evidence="1">
    <location>
        <begin position="27"/>
        <end position="57"/>
    </location>
</feature>
<evidence type="ECO:0000256" key="2">
    <source>
        <dbReference type="SAM" id="Phobius"/>
    </source>
</evidence>
<keyword evidence="4" id="KW-1185">Reference proteome</keyword>
<protein>
    <submittedName>
        <fullName evidence="3">Uncharacterized protein</fullName>
    </submittedName>
</protein>
<gene>
    <name evidence="3" type="ORF">CBYS24578_00015078</name>
</gene>
<sequence>MEPSLRDPLQGGAECFGLLNHTLDMRDQQQSNREPLSTDGSDTQSHLQLPTSAKPAKRMQDGPWEVVVQMAVFFILAIALMGGHLGFFIWLDGQAVELSGISQSAQSAVANFFAVAVELVILGGIGVAYNQFLWRLFRLKSLKAKTIDTLVTLVMSPWDLWRPDLYNDATFAALIGILCALVPIAVVFPPGALSVEYQEGVIPVTLTNVPTMNISDFGRGGMKDVHERSFLQLEGSMNIRSQYLI</sequence>
<evidence type="ECO:0000313" key="4">
    <source>
        <dbReference type="Proteomes" id="UP000754883"/>
    </source>
</evidence>
<accession>A0A9N9Y2U7</accession>
<keyword evidence="2" id="KW-1133">Transmembrane helix</keyword>
<evidence type="ECO:0000313" key="3">
    <source>
        <dbReference type="EMBL" id="CAG9992158.1"/>
    </source>
</evidence>
<reference evidence="3 4" key="2">
    <citation type="submission" date="2021-10" db="EMBL/GenBank/DDBJ databases">
        <authorList>
            <person name="Piombo E."/>
        </authorList>
    </citation>
    <scope>NUCLEOTIDE SEQUENCE [LARGE SCALE GENOMIC DNA]</scope>
</reference>
<organism evidence="3 4">
    <name type="scientific">Clonostachys byssicola</name>
    <dbReference type="NCBI Taxonomy" id="160290"/>
    <lineage>
        <taxon>Eukaryota</taxon>
        <taxon>Fungi</taxon>
        <taxon>Dikarya</taxon>
        <taxon>Ascomycota</taxon>
        <taxon>Pezizomycotina</taxon>
        <taxon>Sordariomycetes</taxon>
        <taxon>Hypocreomycetidae</taxon>
        <taxon>Hypocreales</taxon>
        <taxon>Bionectriaceae</taxon>
        <taxon>Clonostachys</taxon>
    </lineage>
</organism>
<feature type="transmembrane region" description="Helical" evidence="2">
    <location>
        <begin position="170"/>
        <end position="188"/>
    </location>
</feature>
<comment type="caution">
    <text evidence="3">The sequence shown here is derived from an EMBL/GenBank/DDBJ whole genome shotgun (WGS) entry which is preliminary data.</text>
</comment>
<keyword evidence="2" id="KW-0472">Membrane</keyword>
<reference evidence="4" key="1">
    <citation type="submission" date="2019-06" db="EMBL/GenBank/DDBJ databases">
        <authorList>
            <person name="Broberg M."/>
        </authorList>
    </citation>
    <scope>NUCLEOTIDE SEQUENCE [LARGE SCALE GENOMIC DNA]</scope>
</reference>
<dbReference type="EMBL" id="CABFNO020001481">
    <property type="protein sequence ID" value="CAG9992158.1"/>
    <property type="molecule type" value="Genomic_DNA"/>
</dbReference>
<dbReference type="OrthoDB" id="5322539at2759"/>
<proteinExistence type="predicted"/>
<dbReference type="AlphaFoldDB" id="A0A9N9Y2U7"/>
<feature type="transmembrane region" description="Helical" evidence="2">
    <location>
        <begin position="110"/>
        <end position="130"/>
    </location>
</feature>
<name>A0A9N9Y2U7_9HYPO</name>
<feature type="transmembrane region" description="Helical" evidence="2">
    <location>
        <begin position="66"/>
        <end position="90"/>
    </location>
</feature>
<feature type="compositionally biased region" description="Polar residues" evidence="1">
    <location>
        <begin position="28"/>
        <end position="51"/>
    </location>
</feature>
<dbReference type="Proteomes" id="UP000754883">
    <property type="component" value="Unassembled WGS sequence"/>
</dbReference>